<dbReference type="PROSITE" id="PS00211">
    <property type="entry name" value="ABC_TRANSPORTER_1"/>
    <property type="match status" value="1"/>
</dbReference>
<feature type="transmembrane region" description="Helical" evidence="9">
    <location>
        <begin position="237"/>
        <end position="262"/>
    </location>
</feature>
<dbReference type="InterPro" id="IPR014216">
    <property type="entry name" value="ABC_transptr_CydD"/>
</dbReference>
<dbReference type="GO" id="GO:0140359">
    <property type="term" value="F:ABC-type transporter activity"/>
    <property type="evidence" value="ECO:0007669"/>
    <property type="project" value="InterPro"/>
</dbReference>
<comment type="subcellular location">
    <subcellularLocation>
        <location evidence="1">Cell membrane</location>
        <topology evidence="1">Multi-pass membrane protein</topology>
    </subcellularLocation>
</comment>
<evidence type="ECO:0000256" key="4">
    <source>
        <dbReference type="ARBA" id="ARBA00022692"/>
    </source>
</evidence>
<dbReference type="GO" id="GO:0005886">
    <property type="term" value="C:plasma membrane"/>
    <property type="evidence" value="ECO:0007669"/>
    <property type="project" value="UniProtKB-SubCell"/>
</dbReference>
<keyword evidence="5" id="KW-0547">Nucleotide-binding</keyword>
<feature type="domain" description="ABC transmembrane type-1" evidence="11">
    <location>
        <begin position="17"/>
        <end position="300"/>
    </location>
</feature>
<feature type="transmembrane region" description="Helical" evidence="9">
    <location>
        <begin position="159"/>
        <end position="178"/>
    </location>
</feature>
<dbReference type="GO" id="GO:0016887">
    <property type="term" value="F:ATP hydrolysis activity"/>
    <property type="evidence" value="ECO:0007669"/>
    <property type="project" value="InterPro"/>
</dbReference>
<dbReference type="InterPro" id="IPR036640">
    <property type="entry name" value="ABC1_TM_sf"/>
</dbReference>
<keyword evidence="8 9" id="KW-0472">Membrane</keyword>
<dbReference type="Gene3D" id="1.20.1560.10">
    <property type="entry name" value="ABC transporter type 1, transmembrane domain"/>
    <property type="match status" value="1"/>
</dbReference>
<dbReference type="InterPro" id="IPR017871">
    <property type="entry name" value="ABC_transporter-like_CS"/>
</dbReference>
<evidence type="ECO:0000256" key="2">
    <source>
        <dbReference type="ARBA" id="ARBA00022448"/>
    </source>
</evidence>
<keyword evidence="4 9" id="KW-0812">Transmembrane</keyword>
<dbReference type="NCBIfam" id="TIGR02857">
    <property type="entry name" value="CydD"/>
    <property type="match status" value="1"/>
</dbReference>
<dbReference type="CDD" id="cd18584">
    <property type="entry name" value="ABC_6TM_AarD_CydD"/>
    <property type="match status" value="1"/>
</dbReference>
<gene>
    <name evidence="12" type="ORF">KTA_17630</name>
</gene>
<protein>
    <submittedName>
        <fullName evidence="12">Thiol reductant ABC exporter subunit CydD</fullName>
    </submittedName>
</protein>
<dbReference type="InterPro" id="IPR003593">
    <property type="entry name" value="AAA+_ATPase"/>
</dbReference>
<evidence type="ECO:0000256" key="1">
    <source>
        <dbReference type="ARBA" id="ARBA00004651"/>
    </source>
</evidence>
<sequence length="589" mass="64784">MEKQILRNCTAARWPLALSVVAGLLALLATVGQMALLSWIVARVFLGRAGLQQVAAALIALLLMICLRAGLVWLREFWARRAGHRVKSQMRRRLFAHLLQLGPLFVRGERSGELVATLNEGCERLETYVARYLPQTVWSLVIPLLLLAIIWPLDHLSAVLLLITGPVIPILMIAVGSYSQKHIQRQWTTLARLSAHFLDTIQGLVTLHLFGRSGAQEARVAHLSEEYRRRTLKVLRYAFLSGAVLEFMTMLAIGLIAVFLGVRLLNREIPFEQAFLVLLLIPEFYRPLRELGTQYHAGMEGRVAAKRMLEILAATPPVKEPTAAPSASALPVAPLTITCEQVTCRYADSERPALQNLTFTLPAGSCTALVGRSGAGKSTLVNLLMRFMEIESGAILVNGLPLDRLPADLWREYVALVPQRPYLFSGSVRDNLRLARPEASDEEIERAAELAGAASFIHALPQGYETELGERGLRLSAGQLQRLALARAFLKQAPLLILDEPTSSLDPESETLLREALARLRRERTLLVIAHRVNTVAAADQVLVLDGGRLVEVGEPATLLGQPTSAYAQLMTARMREAGALPGKEAEAL</sequence>
<dbReference type="Pfam" id="PF00664">
    <property type="entry name" value="ABC_membrane"/>
    <property type="match status" value="1"/>
</dbReference>
<dbReference type="InterPro" id="IPR011527">
    <property type="entry name" value="ABC1_TM_dom"/>
</dbReference>
<dbReference type="Gene3D" id="3.40.50.300">
    <property type="entry name" value="P-loop containing nucleotide triphosphate hydrolases"/>
    <property type="match status" value="1"/>
</dbReference>
<evidence type="ECO:0000256" key="5">
    <source>
        <dbReference type="ARBA" id="ARBA00022741"/>
    </source>
</evidence>
<feature type="domain" description="ABC transporter" evidence="10">
    <location>
        <begin position="337"/>
        <end position="572"/>
    </location>
</feature>
<proteinExistence type="predicted"/>
<evidence type="ECO:0000256" key="7">
    <source>
        <dbReference type="ARBA" id="ARBA00022989"/>
    </source>
</evidence>
<evidence type="ECO:0000256" key="6">
    <source>
        <dbReference type="ARBA" id="ARBA00022840"/>
    </source>
</evidence>
<dbReference type="AlphaFoldDB" id="A0A455T6S1"/>
<accession>A0A455T6S1</accession>
<evidence type="ECO:0000256" key="3">
    <source>
        <dbReference type="ARBA" id="ARBA00022475"/>
    </source>
</evidence>
<dbReference type="PROSITE" id="PS50929">
    <property type="entry name" value="ABC_TM1F"/>
    <property type="match status" value="1"/>
</dbReference>
<evidence type="ECO:0000259" key="10">
    <source>
        <dbReference type="PROSITE" id="PS50893"/>
    </source>
</evidence>
<feature type="transmembrane region" description="Helical" evidence="9">
    <location>
        <begin position="12"/>
        <end position="42"/>
    </location>
</feature>
<dbReference type="GO" id="GO:0005524">
    <property type="term" value="F:ATP binding"/>
    <property type="evidence" value="ECO:0007669"/>
    <property type="project" value="UniProtKB-KW"/>
</dbReference>
<keyword evidence="6" id="KW-0067">ATP-binding</keyword>
<dbReference type="PANTHER" id="PTHR24221">
    <property type="entry name" value="ATP-BINDING CASSETTE SUB-FAMILY B"/>
    <property type="match status" value="1"/>
</dbReference>
<evidence type="ECO:0000256" key="8">
    <source>
        <dbReference type="ARBA" id="ARBA00023136"/>
    </source>
</evidence>
<dbReference type="PROSITE" id="PS50893">
    <property type="entry name" value="ABC_TRANSPORTER_2"/>
    <property type="match status" value="1"/>
</dbReference>
<feature type="transmembrane region" description="Helical" evidence="9">
    <location>
        <begin position="132"/>
        <end position="153"/>
    </location>
</feature>
<evidence type="ECO:0000313" key="12">
    <source>
        <dbReference type="EMBL" id="BBH93564.1"/>
    </source>
</evidence>
<dbReference type="InterPro" id="IPR027417">
    <property type="entry name" value="P-loop_NTPase"/>
</dbReference>
<dbReference type="GO" id="GO:0042883">
    <property type="term" value="P:cysteine transport"/>
    <property type="evidence" value="ECO:0007669"/>
    <property type="project" value="InterPro"/>
</dbReference>
<dbReference type="FunFam" id="3.40.50.300:FF:000221">
    <property type="entry name" value="Multidrug ABC transporter ATP-binding protein"/>
    <property type="match status" value="1"/>
</dbReference>
<keyword evidence="7 9" id="KW-1133">Transmembrane helix</keyword>
<dbReference type="SMART" id="SM00382">
    <property type="entry name" value="AAA"/>
    <property type="match status" value="1"/>
</dbReference>
<dbReference type="InterPro" id="IPR003439">
    <property type="entry name" value="ABC_transporter-like_ATP-bd"/>
</dbReference>
<feature type="transmembrane region" description="Helical" evidence="9">
    <location>
        <begin position="54"/>
        <end position="74"/>
    </location>
</feature>
<evidence type="ECO:0000259" key="11">
    <source>
        <dbReference type="PROSITE" id="PS50929"/>
    </source>
</evidence>
<dbReference type="EMBL" id="AP019377">
    <property type="protein sequence ID" value="BBH93564.1"/>
    <property type="molecule type" value="Genomic_DNA"/>
</dbReference>
<dbReference type="InterPro" id="IPR039421">
    <property type="entry name" value="Type_1_exporter"/>
</dbReference>
<evidence type="ECO:0000256" key="9">
    <source>
        <dbReference type="SAM" id="Phobius"/>
    </source>
</evidence>
<dbReference type="Pfam" id="PF00005">
    <property type="entry name" value="ABC_tran"/>
    <property type="match status" value="1"/>
</dbReference>
<reference evidence="12" key="1">
    <citation type="submission" date="2018-12" db="EMBL/GenBank/DDBJ databases">
        <title>Novel natural products biosynthetic potential of the class Ktedonobacteria.</title>
        <authorList>
            <person name="Zheng Y."/>
            <person name="Saitou A."/>
            <person name="Wang C.M."/>
            <person name="Toyoda A."/>
            <person name="Minakuchi Y."/>
            <person name="Sekiguchi Y."/>
            <person name="Ueda K."/>
            <person name="Takano H."/>
            <person name="Sakai Y."/>
            <person name="Yokota A."/>
            <person name="Yabe S."/>
        </authorList>
    </citation>
    <scope>NUCLEOTIDE SEQUENCE</scope>
    <source>
        <strain evidence="12">A3-2</strain>
    </source>
</reference>
<dbReference type="PANTHER" id="PTHR24221:SF590">
    <property type="entry name" value="COMPONENT LINKED WITH THE ASSEMBLY OF CYTOCHROME' TRANSPORT TRANSMEMBRANE ATP-BINDING PROTEIN ABC TRANSPORTER CYDD-RELATED"/>
    <property type="match status" value="1"/>
</dbReference>
<dbReference type="SUPFAM" id="SSF52540">
    <property type="entry name" value="P-loop containing nucleoside triphosphate hydrolases"/>
    <property type="match status" value="1"/>
</dbReference>
<name>A0A455T6S1_9CHLR</name>
<keyword evidence="3" id="KW-1003">Cell membrane</keyword>
<dbReference type="SUPFAM" id="SSF90123">
    <property type="entry name" value="ABC transporter transmembrane region"/>
    <property type="match status" value="1"/>
</dbReference>
<keyword evidence="2" id="KW-0813">Transport</keyword>
<organism evidence="12">
    <name type="scientific">Thermogemmatispora argillosa</name>
    <dbReference type="NCBI Taxonomy" id="2045280"/>
    <lineage>
        <taxon>Bacteria</taxon>
        <taxon>Bacillati</taxon>
        <taxon>Chloroflexota</taxon>
        <taxon>Ktedonobacteria</taxon>
        <taxon>Thermogemmatisporales</taxon>
        <taxon>Thermogemmatisporaceae</taxon>
        <taxon>Thermogemmatispora</taxon>
    </lineage>
</organism>